<organism evidence="5 6">
    <name type="scientific">Geotrypetes seraphini</name>
    <name type="common">Gaboon caecilian</name>
    <name type="synonym">Caecilia seraphini</name>
    <dbReference type="NCBI Taxonomy" id="260995"/>
    <lineage>
        <taxon>Eukaryota</taxon>
        <taxon>Metazoa</taxon>
        <taxon>Chordata</taxon>
        <taxon>Craniata</taxon>
        <taxon>Vertebrata</taxon>
        <taxon>Euteleostomi</taxon>
        <taxon>Amphibia</taxon>
        <taxon>Gymnophiona</taxon>
        <taxon>Geotrypetes</taxon>
    </lineage>
</organism>
<gene>
    <name evidence="6" type="primary">PHLDB2</name>
</gene>
<dbReference type="SUPFAM" id="SSF50729">
    <property type="entry name" value="PH domain-like"/>
    <property type="match status" value="1"/>
</dbReference>
<dbReference type="InterPro" id="IPR052212">
    <property type="entry name" value="PH-like_domain"/>
</dbReference>
<dbReference type="GO" id="GO:0070507">
    <property type="term" value="P:regulation of microtubule cytoskeleton organization"/>
    <property type="evidence" value="ECO:0007669"/>
    <property type="project" value="TreeGrafter"/>
</dbReference>
<evidence type="ECO:0000259" key="4">
    <source>
        <dbReference type="PROSITE" id="PS50003"/>
    </source>
</evidence>
<feature type="region of interest" description="Disordered" evidence="3">
    <location>
        <begin position="406"/>
        <end position="443"/>
    </location>
</feature>
<dbReference type="GeneID" id="117359018"/>
<name>A0A6P8QM76_GEOSA</name>
<keyword evidence="1 2" id="KW-0175">Coiled coil</keyword>
<accession>A0A6P8QM76</accession>
<dbReference type="PROSITE" id="PS50003">
    <property type="entry name" value="PH_DOMAIN"/>
    <property type="match status" value="1"/>
</dbReference>
<keyword evidence="5" id="KW-1185">Reference proteome</keyword>
<feature type="region of interest" description="Disordered" evidence="3">
    <location>
        <begin position="1021"/>
        <end position="1047"/>
    </location>
</feature>
<sequence length="1218" mass="138896">MGQLPQRTGEISARMSDYDLIQNLDFRNAASGKRLTMDSLENDLQNIMDTLKQKSYLHSSNSQSHINGESSDSYFNLSQYAPSSTSGLPPISPARSTVSPSKLQTSNHIAYEGSHLSENNHSTKHAVSSPSCGVDLGFSLAKTDFDIHSGRGLESTCRLLDMPPYSKYSPKNKSHDNVFPEMLEGRKTSSSLLAMWNGTSGSERNLSPVGRSGAASMPSSPKQVRRMNIQDTQTLQPRLAKYKEVPVEASVGLRARKYSGGSLSHMGVYSRSLPRLYKSTENQVMPLSLPPRSSLGNSKRKNHRERDLPQNVLDADNYLHFTSSSVNAPFVNSASDVINYSNSALCVSASPRVARKMLLTSTSSCGSDDLDIRGLLGTVPGYHFSPAEVNRTFSVRRNISGSMEFDKADFESPQLPPSALSPSQRERKNSIGSLSGREDLMDYHRRQREERLREQEMERLERQRLETILNLCAEYTKTDIDPDQRKVVDVQKINKELDKLQLSDEDSVFEDGRLQELLRPPSRGSAFSEFSSPSRSASVFAVSRGTRTEEYPGEIGQLPQLSSSLLLNTSSVSSYSGSPKVAENTADEQGGQELTHLEEERVLILNRLEELEQKIKDLNNQMEESSREVDMECALLEGEQESEAVQLQKERDILDQLNKKIAELERSTVCEKAKEKLKLDAEREKLERLQELYSEQKTQLDNCPESMREQLQQQLNRDAELLEVESKMFEDLEFQQLEHESRMDEEKETLTQQLLREVAEYQRSSVTRKEKIAALKKQTSQLVQQAQREQDHFLKEKNNLVLMLHREKENLCHLEKKYTSLTGGKGFPVNPSSLKEHFRNLEERKKQYREGAYLSDTLPRKKTNVAVSPYFSSSTLGRSVTPKPHLPLGQSNSCGSMLTHSLSPKDTDSRRMHKVATSPAKSPSRKGYNHQHMCEAPRQKSPEFYNRTTSESNVYLDNFYYPDHAFDTLSLDSSDSMETSISACSPDNISSASTANVARIEEMERLLKEAQAEKTRLLESREREMEAKKRALEEEKRRREDLEKRLQEETSHRQKLIEREIKMREKQRAQARPLTRYLPVRKEDFDLRSHIESAGHNVEICYHVSLTEKTCRGFLIKMGGKIKTWKKRWFVFDRNKRTLSYYADKHEAKLKGVIYFQAIEEVYYDHLKNAHKSPNPLLTFSVKTHDRIYYMVAPTPEAMRIWMDVIVTGAEGYTHFMI</sequence>
<evidence type="ECO:0000256" key="1">
    <source>
        <dbReference type="ARBA" id="ARBA00023054"/>
    </source>
</evidence>
<dbReference type="SMART" id="SM00233">
    <property type="entry name" value="PH"/>
    <property type="match status" value="1"/>
</dbReference>
<dbReference type="CTD" id="90102"/>
<proteinExistence type="predicted"/>
<dbReference type="PANTHER" id="PTHR12156">
    <property type="entry name" value="PLECKSTRIN HOMOLOGY-LIKE DOMAIN, FAMILY B, MEMBER 3"/>
    <property type="match status" value="1"/>
</dbReference>
<dbReference type="Proteomes" id="UP000515159">
    <property type="component" value="Chromosome 4"/>
</dbReference>
<evidence type="ECO:0000313" key="5">
    <source>
        <dbReference type="Proteomes" id="UP000515159"/>
    </source>
</evidence>
<dbReference type="CDD" id="cd22265">
    <property type="entry name" value="UDM1_RNF168"/>
    <property type="match status" value="1"/>
</dbReference>
<dbReference type="Pfam" id="PF00169">
    <property type="entry name" value="PH"/>
    <property type="match status" value="1"/>
</dbReference>
<dbReference type="InterPro" id="IPR011993">
    <property type="entry name" value="PH-like_dom_sf"/>
</dbReference>
<dbReference type="GO" id="GO:0045180">
    <property type="term" value="C:basal cortex"/>
    <property type="evidence" value="ECO:0007669"/>
    <property type="project" value="TreeGrafter"/>
</dbReference>
<feature type="region of interest" description="Disordered" evidence="3">
    <location>
        <begin position="201"/>
        <end position="225"/>
    </location>
</feature>
<feature type="coiled-coil region" evidence="2">
    <location>
        <begin position="594"/>
        <end position="699"/>
    </location>
</feature>
<dbReference type="FunFam" id="2.30.29.30:FF:000006">
    <property type="entry name" value="Pleckstrin homology like domain family B member 1"/>
    <property type="match status" value="1"/>
</dbReference>
<dbReference type="CDD" id="cd14673">
    <property type="entry name" value="PH_PHLDB1_2"/>
    <property type="match status" value="1"/>
</dbReference>
<feature type="region of interest" description="Disordered" evidence="3">
    <location>
        <begin position="573"/>
        <end position="593"/>
    </location>
</feature>
<dbReference type="InterPro" id="IPR001849">
    <property type="entry name" value="PH_domain"/>
</dbReference>
<dbReference type="PANTHER" id="PTHR12156:SF21">
    <property type="entry name" value="PLECKSTRIN HOMOLOGY-LIKE DOMAIN FAMILY B MEMBER 2"/>
    <property type="match status" value="1"/>
</dbReference>
<dbReference type="RefSeq" id="XP_033796990.1">
    <property type="nucleotide sequence ID" value="XM_033941099.1"/>
</dbReference>
<dbReference type="Gene3D" id="2.30.29.30">
    <property type="entry name" value="Pleckstrin-homology domain (PH domain)/Phosphotyrosine-binding domain (PTB)"/>
    <property type="match status" value="1"/>
</dbReference>
<evidence type="ECO:0000256" key="3">
    <source>
        <dbReference type="SAM" id="MobiDB-lite"/>
    </source>
</evidence>
<feature type="region of interest" description="Disordered" evidence="3">
    <location>
        <begin position="285"/>
        <end position="308"/>
    </location>
</feature>
<dbReference type="InterPro" id="IPR037810">
    <property type="entry name" value="PHLDB1/2/3_PH"/>
</dbReference>
<dbReference type="AlphaFoldDB" id="A0A6P8QM76"/>
<evidence type="ECO:0000313" key="6">
    <source>
        <dbReference type="RefSeq" id="XP_033796990.1"/>
    </source>
</evidence>
<feature type="domain" description="PH" evidence="4">
    <location>
        <begin position="1108"/>
        <end position="1211"/>
    </location>
</feature>
<evidence type="ECO:0000256" key="2">
    <source>
        <dbReference type="SAM" id="Coils"/>
    </source>
</evidence>
<protein>
    <submittedName>
        <fullName evidence="6">Pleckstrin homology-like domain family B member 2 isoform X7</fullName>
    </submittedName>
</protein>
<feature type="region of interest" description="Disordered" evidence="3">
    <location>
        <begin position="873"/>
        <end position="931"/>
    </location>
</feature>
<reference evidence="6" key="1">
    <citation type="submission" date="2025-08" db="UniProtKB">
        <authorList>
            <consortium name="RefSeq"/>
        </authorList>
    </citation>
    <scope>IDENTIFICATION</scope>
</reference>
<feature type="compositionally biased region" description="Polar residues" evidence="3">
    <location>
        <begin position="889"/>
        <end position="902"/>
    </location>
</feature>